<dbReference type="PANTHER" id="PTHR21041:SF17">
    <property type="entry name" value="E3 UBIQUITIN-PROTEIN LIGASE DCST1"/>
    <property type="match status" value="1"/>
</dbReference>
<dbReference type="InParanoid" id="A0A672UXR7"/>
<evidence type="ECO:0000313" key="1">
    <source>
        <dbReference type="Ensembl" id="ENSSHBP00005020218.1"/>
    </source>
</evidence>
<dbReference type="AlphaFoldDB" id="A0A672UXR7"/>
<reference evidence="1" key="2">
    <citation type="submission" date="2025-09" db="UniProtKB">
        <authorList>
            <consortium name="Ensembl"/>
        </authorList>
    </citation>
    <scope>IDENTIFICATION</scope>
</reference>
<sequence length="242" mass="26691">MNITETRKMQLSYGLAGVTALGWATSPHFRCASLLVAPKFVGKEGRVYVLSLVLAAIYNGPVANIWHNLEEVTRSLGCVAELQVNHSRMLWHVSTAPLRKVMEDMAVSGQTLNSEVQNISHAFVGLNEEVASEAGYDLRQSRRAEPQPAPSTQQLYETKTKLRCDSEQGNGRCTPWHQPYRAPHVVSGMVGLGLHQLRLLPVRCDRAGHAALPGLVRHQVRCLHGTDIRAPHQPPPLPAHEV</sequence>
<reference evidence="1" key="1">
    <citation type="submission" date="2025-08" db="UniProtKB">
        <authorList>
            <consortium name="Ensembl"/>
        </authorList>
    </citation>
    <scope>IDENTIFICATION</scope>
</reference>
<dbReference type="Ensembl" id="ENSSHBT00005024103.1">
    <property type="protein sequence ID" value="ENSSHBP00005020218.1"/>
    <property type="gene ID" value="ENSSHBG00005017250.1"/>
</dbReference>
<dbReference type="Proteomes" id="UP000472266">
    <property type="component" value="Unplaced"/>
</dbReference>
<protein>
    <submittedName>
        <fullName evidence="1">Uncharacterized protein</fullName>
    </submittedName>
</protein>
<dbReference type="OMA" id="LRCKCEC"/>
<evidence type="ECO:0000313" key="2">
    <source>
        <dbReference type="Proteomes" id="UP000472266"/>
    </source>
</evidence>
<dbReference type="InterPro" id="IPR051856">
    <property type="entry name" value="CSR-E3_Ligase_Protein"/>
</dbReference>
<name>A0A672UXR7_STRHB</name>
<accession>A0A672UXR7</accession>
<keyword evidence="2" id="KW-1185">Reference proteome</keyword>
<dbReference type="PANTHER" id="PTHR21041">
    <property type="entry name" value="DENDRITIC CELL-SPECIFIC TRANSMEMBRANE PROTEIN"/>
    <property type="match status" value="1"/>
</dbReference>
<organism evidence="1 2">
    <name type="scientific">Strigops habroptila</name>
    <name type="common">Kakapo</name>
    <dbReference type="NCBI Taxonomy" id="2489341"/>
    <lineage>
        <taxon>Eukaryota</taxon>
        <taxon>Metazoa</taxon>
        <taxon>Chordata</taxon>
        <taxon>Craniata</taxon>
        <taxon>Vertebrata</taxon>
        <taxon>Euteleostomi</taxon>
        <taxon>Archelosauria</taxon>
        <taxon>Archosauria</taxon>
        <taxon>Dinosauria</taxon>
        <taxon>Saurischia</taxon>
        <taxon>Theropoda</taxon>
        <taxon>Coelurosauria</taxon>
        <taxon>Aves</taxon>
        <taxon>Neognathae</taxon>
        <taxon>Neoaves</taxon>
        <taxon>Telluraves</taxon>
        <taxon>Australaves</taxon>
        <taxon>Psittaciformes</taxon>
        <taxon>Psittacidae</taxon>
        <taxon>Strigops</taxon>
    </lineage>
</organism>
<dbReference type="GeneTree" id="ENSGT00940000153269"/>
<proteinExistence type="predicted"/>